<dbReference type="OrthoDB" id="9762051at2"/>
<dbReference type="SUPFAM" id="SSF52540">
    <property type="entry name" value="P-loop containing nucleoside triphosphate hydrolases"/>
    <property type="match status" value="2"/>
</dbReference>
<dbReference type="Pfam" id="PF16326">
    <property type="entry name" value="ABC_tran_CTD"/>
    <property type="match status" value="1"/>
</dbReference>
<keyword evidence="15" id="KW-1185">Reference proteome</keyword>
<feature type="compositionally biased region" description="Polar residues" evidence="12">
    <location>
        <begin position="536"/>
        <end position="551"/>
    </location>
</feature>
<dbReference type="FunFam" id="3.40.50.300:FF:000011">
    <property type="entry name" value="Putative ABC transporter ATP-binding component"/>
    <property type="match status" value="1"/>
</dbReference>
<evidence type="ECO:0000256" key="6">
    <source>
        <dbReference type="ARBA" id="ARBA00022840"/>
    </source>
</evidence>
<dbReference type="PROSITE" id="PS00211">
    <property type="entry name" value="ABC_TRANSPORTER_1"/>
    <property type="match status" value="2"/>
</dbReference>
<evidence type="ECO:0000256" key="10">
    <source>
        <dbReference type="ARBA" id="ARBA00061478"/>
    </source>
</evidence>
<keyword evidence="1 11" id="KW-0963">Cytoplasm</keyword>
<reference evidence="14 15" key="1">
    <citation type="submission" date="2019-05" db="EMBL/GenBank/DDBJ databases">
        <title>Thiomicrorhabdus sediminis sp. nov, a novel sulfur-oxidizing bacterium isolated from coastal sediment.</title>
        <authorList>
            <person name="Liu X."/>
        </authorList>
    </citation>
    <scope>NUCLEOTIDE SEQUENCE [LARGE SCALE GENOMIC DNA]</scope>
    <source>
        <strain evidence="14 15">G1</strain>
    </source>
</reference>
<dbReference type="Gene3D" id="3.40.50.300">
    <property type="entry name" value="P-loop containing nucleotide triphosphate hydrolases"/>
    <property type="match status" value="2"/>
</dbReference>
<organism evidence="14 15">
    <name type="scientific">Thiomicrorhabdus sediminis</name>
    <dbReference type="NCBI Taxonomy" id="2580412"/>
    <lineage>
        <taxon>Bacteria</taxon>
        <taxon>Pseudomonadati</taxon>
        <taxon>Pseudomonadota</taxon>
        <taxon>Gammaproteobacteria</taxon>
        <taxon>Thiotrichales</taxon>
        <taxon>Piscirickettsiaceae</taxon>
        <taxon>Thiomicrorhabdus</taxon>
    </lineage>
</organism>
<dbReference type="FunFam" id="3.40.50.300:FF:000309">
    <property type="entry name" value="ABC transporter ATP-binding protein"/>
    <property type="match status" value="1"/>
</dbReference>
<dbReference type="InterPro" id="IPR027417">
    <property type="entry name" value="P-loop_NTPase"/>
</dbReference>
<dbReference type="Pfam" id="PF00005">
    <property type="entry name" value="ABC_tran"/>
    <property type="match status" value="2"/>
</dbReference>
<dbReference type="PROSITE" id="PS50893">
    <property type="entry name" value="ABC_TRANSPORTER_2"/>
    <property type="match status" value="2"/>
</dbReference>
<evidence type="ECO:0000256" key="12">
    <source>
        <dbReference type="SAM" id="MobiDB-lite"/>
    </source>
</evidence>
<evidence type="ECO:0000256" key="2">
    <source>
        <dbReference type="ARBA" id="ARBA00022737"/>
    </source>
</evidence>
<dbReference type="RefSeq" id="WP_138565476.1">
    <property type="nucleotide sequence ID" value="NZ_CP040602.1"/>
</dbReference>
<dbReference type="InterPro" id="IPR043686">
    <property type="entry name" value="Uup"/>
</dbReference>
<dbReference type="InterPro" id="IPR032524">
    <property type="entry name" value="ABC_tran_C"/>
</dbReference>
<evidence type="ECO:0000256" key="5">
    <source>
        <dbReference type="ARBA" id="ARBA00022801"/>
    </source>
</evidence>
<comment type="similarity">
    <text evidence="10 11">Belongs to the ABC transporter superfamily. ABCF family. Uup subfamily.</text>
</comment>
<dbReference type="InterPro" id="IPR032781">
    <property type="entry name" value="ABC_tran_Xtn"/>
</dbReference>
<dbReference type="GO" id="GO:0005524">
    <property type="term" value="F:ATP binding"/>
    <property type="evidence" value="ECO:0007669"/>
    <property type="project" value="UniProtKB-UniRule"/>
</dbReference>
<dbReference type="HAMAP" id="MF_00848">
    <property type="entry name" value="Uup"/>
    <property type="match status" value="1"/>
</dbReference>
<evidence type="ECO:0000256" key="8">
    <source>
        <dbReference type="ARBA" id="ARBA00023204"/>
    </source>
</evidence>
<sequence>MALLFLRDVSLSFGAAPLLDKVNFQLETQERVCIVGRNGEGKSTLLKVIEGLIQPDDGNRIVQDGVKIAKLQQEVPHDTTGSVFHVIAQGMGEIGALLEQFHQLSHSMEHDYSEQTLAKFTQVQQKIEAQNGWELKQNVDTIISKLGLPAESEFSNLSGGMKRRVLLAQALVQNPDVLLLDEPTNHLDIPSIQWLENFLKNIRCSLIFITHDRAFLQALATRIIDLDRGQLSNWECDYHTYLERKAEWLDAEAKQNALFDKKLAQEEAWIRQGIKARRTRNEGRVRALQKLRSEHKERRHQQGTANLQVNRAEISGKVVFEIDNLSFNWPDKPIVSNLSCVIIRGDKVGIIGENGCGKSTLLSLLLDKQQPQQGSVKHGTNLEIAYFDQHRAQLDENKPVVESVLEESDHVEINGQRKHVISYLGDFLFSPDRARQPVKSLSGGERNRLLLARVFAKPSNLLILDEPTNDLDVETLELLEELLMNYQGTVLIVSHDRAFLNNVCTSSLVFDAPGEVNEYVGGYDDWLRQRPEHYNQAPSLSKNTATPASDNKANEAKPATAGNKSNKPAAKAKKLSYKDQREYDALPELLENLEAELEALGEQVADPEFYQQDNEQVQQVLKQLSDKEAQLEQAFERWEALESMLN</sequence>
<dbReference type="AlphaFoldDB" id="A0A4P9K6U9"/>
<evidence type="ECO:0000313" key="15">
    <source>
        <dbReference type="Proteomes" id="UP000304864"/>
    </source>
</evidence>
<name>A0A4P9K6U9_9GAMM</name>
<dbReference type="EMBL" id="CP040602">
    <property type="protein sequence ID" value="QCU90802.1"/>
    <property type="molecule type" value="Genomic_DNA"/>
</dbReference>
<keyword evidence="3 11" id="KW-0547">Nucleotide-binding</keyword>
<dbReference type="PANTHER" id="PTHR42855:SF1">
    <property type="entry name" value="ABC TRANSPORTER DOMAIN-CONTAINING PROTEIN"/>
    <property type="match status" value="1"/>
</dbReference>
<keyword evidence="2 11" id="KW-0677">Repeat</keyword>
<evidence type="ECO:0000256" key="4">
    <source>
        <dbReference type="ARBA" id="ARBA00022763"/>
    </source>
</evidence>
<dbReference type="InterPro" id="IPR037118">
    <property type="entry name" value="Val-tRNA_synth_C_sf"/>
</dbReference>
<dbReference type="Proteomes" id="UP000304864">
    <property type="component" value="Chromosome"/>
</dbReference>
<evidence type="ECO:0000256" key="3">
    <source>
        <dbReference type="ARBA" id="ARBA00022741"/>
    </source>
</evidence>
<evidence type="ECO:0000259" key="13">
    <source>
        <dbReference type="PROSITE" id="PS50893"/>
    </source>
</evidence>
<keyword evidence="8 11" id="KW-0234">DNA repair</keyword>
<feature type="region of interest" description="Disordered" evidence="12">
    <location>
        <begin position="535"/>
        <end position="576"/>
    </location>
</feature>
<feature type="domain" description="ABC transporter" evidence="13">
    <location>
        <begin position="320"/>
        <end position="539"/>
    </location>
</feature>
<evidence type="ECO:0000256" key="9">
    <source>
        <dbReference type="ARBA" id="ARBA00049360"/>
    </source>
</evidence>
<keyword evidence="11" id="KW-0175">Coiled coil</keyword>
<dbReference type="GO" id="GO:0006281">
    <property type="term" value="P:DNA repair"/>
    <property type="evidence" value="ECO:0007669"/>
    <property type="project" value="UniProtKB-KW"/>
</dbReference>
<comment type="function">
    <text evidence="11">Probably plays a role in ribosome assembly or function. May be involved in resolution of branched DNA intermediates that result from template switching in postreplication gaps. Binds DNA and has ATPase activity.</text>
</comment>
<feature type="binding site" evidence="11">
    <location>
        <begin position="36"/>
        <end position="43"/>
    </location>
    <ligand>
        <name>ATP</name>
        <dbReference type="ChEBI" id="CHEBI:30616"/>
        <label>1</label>
    </ligand>
</feature>
<evidence type="ECO:0000256" key="11">
    <source>
        <dbReference type="HAMAP-Rule" id="MF_00848"/>
    </source>
</evidence>
<keyword evidence="4 11" id="KW-0227">DNA damage</keyword>
<feature type="binding site" evidence="11">
    <location>
        <begin position="352"/>
        <end position="359"/>
    </location>
    <ligand>
        <name>ATP</name>
        <dbReference type="ChEBI" id="CHEBI:30616"/>
        <label>2</label>
    </ligand>
</feature>
<gene>
    <name evidence="11" type="primary">uup</name>
    <name evidence="14" type="ORF">FE785_09250</name>
</gene>
<dbReference type="GO" id="GO:0003677">
    <property type="term" value="F:DNA binding"/>
    <property type="evidence" value="ECO:0007669"/>
    <property type="project" value="UniProtKB-UniRule"/>
</dbReference>
<comment type="subcellular location">
    <subcellularLocation>
        <location evidence="11">Cytoplasm</location>
    </subcellularLocation>
    <text evidence="11">Associates with ribosomes.</text>
</comment>
<dbReference type="InterPro" id="IPR003439">
    <property type="entry name" value="ABC_transporter-like_ATP-bd"/>
</dbReference>
<keyword evidence="5 11" id="KW-0378">Hydrolase</keyword>
<dbReference type="SMART" id="SM00382">
    <property type="entry name" value="AAA"/>
    <property type="match status" value="2"/>
</dbReference>
<dbReference type="GO" id="GO:0005737">
    <property type="term" value="C:cytoplasm"/>
    <property type="evidence" value="ECO:0007669"/>
    <property type="project" value="UniProtKB-SubCell"/>
</dbReference>
<dbReference type="CDD" id="cd03221">
    <property type="entry name" value="ABCF_EF-3"/>
    <property type="match status" value="2"/>
</dbReference>
<proteinExistence type="inferred from homology"/>
<accession>A0A4P9K6U9</accession>
<dbReference type="InterPro" id="IPR051309">
    <property type="entry name" value="ABCF_ATPase"/>
</dbReference>
<dbReference type="GO" id="GO:0043022">
    <property type="term" value="F:ribosome binding"/>
    <property type="evidence" value="ECO:0007669"/>
    <property type="project" value="UniProtKB-UniRule"/>
</dbReference>
<evidence type="ECO:0000256" key="7">
    <source>
        <dbReference type="ARBA" id="ARBA00023125"/>
    </source>
</evidence>
<dbReference type="KEGG" id="thig:FE785_09250"/>
<dbReference type="PANTHER" id="PTHR42855">
    <property type="entry name" value="ABC TRANSPORTER ATP-BINDING SUBUNIT"/>
    <property type="match status" value="1"/>
</dbReference>
<feature type="domain" description="ABC transporter" evidence="13">
    <location>
        <begin position="4"/>
        <end position="253"/>
    </location>
</feature>
<keyword evidence="7 11" id="KW-0238">DNA-binding</keyword>
<dbReference type="GO" id="GO:0016887">
    <property type="term" value="F:ATP hydrolysis activity"/>
    <property type="evidence" value="ECO:0007669"/>
    <property type="project" value="UniProtKB-UniRule"/>
</dbReference>
<evidence type="ECO:0000256" key="1">
    <source>
        <dbReference type="ARBA" id="ARBA00022490"/>
    </source>
</evidence>
<dbReference type="InterPro" id="IPR017871">
    <property type="entry name" value="ABC_transporter-like_CS"/>
</dbReference>
<dbReference type="Gene3D" id="1.10.287.380">
    <property type="entry name" value="Valyl-tRNA synthetase, C-terminal domain"/>
    <property type="match status" value="1"/>
</dbReference>
<dbReference type="Pfam" id="PF12848">
    <property type="entry name" value="ABC_tran_Xtn"/>
    <property type="match status" value="1"/>
</dbReference>
<evidence type="ECO:0000313" key="14">
    <source>
        <dbReference type="EMBL" id="QCU90802.1"/>
    </source>
</evidence>
<dbReference type="EC" id="3.6.1.-" evidence="11"/>
<comment type="catalytic activity">
    <reaction evidence="9 11">
        <text>ATP + H2O = ADP + phosphate + H(+)</text>
        <dbReference type="Rhea" id="RHEA:13065"/>
        <dbReference type="ChEBI" id="CHEBI:15377"/>
        <dbReference type="ChEBI" id="CHEBI:15378"/>
        <dbReference type="ChEBI" id="CHEBI:30616"/>
        <dbReference type="ChEBI" id="CHEBI:43474"/>
        <dbReference type="ChEBI" id="CHEBI:456216"/>
    </reaction>
</comment>
<dbReference type="InterPro" id="IPR003593">
    <property type="entry name" value="AAA+_ATPase"/>
</dbReference>
<keyword evidence="6 11" id="KW-0067">ATP-binding</keyword>
<feature type="coiled-coil region" evidence="11">
    <location>
        <begin position="583"/>
        <end position="641"/>
    </location>
</feature>
<protein>
    <recommendedName>
        <fullName evidence="11">ATP-binding protein Uup</fullName>
        <ecNumber evidence="11">3.6.1.-</ecNumber>
    </recommendedName>
</protein>